<evidence type="ECO:0000256" key="1">
    <source>
        <dbReference type="ARBA" id="ARBA00022723"/>
    </source>
</evidence>
<dbReference type="EMBL" id="VEPZ02001334">
    <property type="protein sequence ID" value="KAE8678490.1"/>
    <property type="molecule type" value="Genomic_DNA"/>
</dbReference>
<keyword evidence="2" id="KW-0460">Magnesium</keyword>
<proteinExistence type="predicted"/>
<dbReference type="InterPro" id="IPR051600">
    <property type="entry name" value="Beta-PGM-like"/>
</dbReference>
<evidence type="ECO:0000256" key="2">
    <source>
        <dbReference type="ARBA" id="ARBA00022842"/>
    </source>
</evidence>
<dbReference type="PANTHER" id="PTHR46193">
    <property type="entry name" value="6-PHOSPHOGLUCONATE PHOSPHATASE"/>
    <property type="match status" value="1"/>
</dbReference>
<reference evidence="3" key="1">
    <citation type="submission" date="2019-09" db="EMBL/GenBank/DDBJ databases">
        <title>Draft genome information of white flower Hibiscus syriacus.</title>
        <authorList>
            <person name="Kim Y.-M."/>
        </authorList>
    </citation>
    <scope>NUCLEOTIDE SEQUENCE [LARGE SCALE GENOMIC DNA]</scope>
    <source>
        <strain evidence="3">YM2019G1</strain>
    </source>
</reference>
<dbReference type="PANTHER" id="PTHR46193:SF9">
    <property type="entry name" value="HALOACID DEHALOGENASE-LIKE HYDROLASE DOMAIN-CONTAINING PROTEIN SGPP"/>
    <property type="match status" value="1"/>
</dbReference>
<evidence type="ECO:0000313" key="4">
    <source>
        <dbReference type="Proteomes" id="UP000436088"/>
    </source>
</evidence>
<gene>
    <name evidence="3" type="ORF">F3Y22_tig00111408pilonHSYRG00024</name>
</gene>
<dbReference type="AlphaFoldDB" id="A0A6A2Y3T5"/>
<accession>A0A6A2Y3T5</accession>
<dbReference type="GO" id="GO:0003824">
    <property type="term" value="F:catalytic activity"/>
    <property type="evidence" value="ECO:0007669"/>
    <property type="project" value="UniProtKB-ARBA"/>
</dbReference>
<keyword evidence="4" id="KW-1185">Reference proteome</keyword>
<organism evidence="3 4">
    <name type="scientific">Hibiscus syriacus</name>
    <name type="common">Rose of Sharon</name>
    <dbReference type="NCBI Taxonomy" id="106335"/>
    <lineage>
        <taxon>Eukaryota</taxon>
        <taxon>Viridiplantae</taxon>
        <taxon>Streptophyta</taxon>
        <taxon>Embryophyta</taxon>
        <taxon>Tracheophyta</taxon>
        <taxon>Spermatophyta</taxon>
        <taxon>Magnoliopsida</taxon>
        <taxon>eudicotyledons</taxon>
        <taxon>Gunneridae</taxon>
        <taxon>Pentapetalae</taxon>
        <taxon>rosids</taxon>
        <taxon>malvids</taxon>
        <taxon>Malvales</taxon>
        <taxon>Malvaceae</taxon>
        <taxon>Malvoideae</taxon>
        <taxon>Hibiscus</taxon>
    </lineage>
</organism>
<protein>
    <submittedName>
        <fullName evidence="3">DYNAMIN-like 1E isoform 1</fullName>
    </submittedName>
</protein>
<dbReference type="GO" id="GO:0046872">
    <property type="term" value="F:metal ion binding"/>
    <property type="evidence" value="ECO:0007669"/>
    <property type="project" value="UniProtKB-KW"/>
</dbReference>
<dbReference type="Gene3D" id="3.40.50.1000">
    <property type="entry name" value="HAD superfamily/HAD-like"/>
    <property type="match status" value="1"/>
</dbReference>
<dbReference type="Proteomes" id="UP000436088">
    <property type="component" value="Unassembled WGS sequence"/>
</dbReference>
<name>A0A6A2Y3T5_HIBSY</name>
<keyword evidence="1" id="KW-0479">Metal-binding</keyword>
<dbReference type="InterPro" id="IPR023214">
    <property type="entry name" value="HAD_sf"/>
</dbReference>
<sequence>MDRRSWVKESSRSDCERAKPYPDPYLKALEVLKVSKGSTFCEVSLLSQPRVAAGMSVVGLTTRNPKFTYGSYSNFSQKDYEEPKLWEALEELDKRG</sequence>
<comment type="caution">
    <text evidence="3">The sequence shown here is derived from an EMBL/GenBank/DDBJ whole genome shotgun (WGS) entry which is preliminary data.</text>
</comment>
<evidence type="ECO:0000313" key="3">
    <source>
        <dbReference type="EMBL" id="KAE8678490.1"/>
    </source>
</evidence>